<accession>A0AA51N6B9</accession>
<dbReference type="PROSITE" id="PS00138">
    <property type="entry name" value="SUBTILASE_SER"/>
    <property type="match status" value="1"/>
</dbReference>
<proteinExistence type="inferred from homology"/>
<feature type="active site" description="Charge relay system" evidence="5">
    <location>
        <position position="187"/>
    </location>
</feature>
<evidence type="ECO:0000256" key="1">
    <source>
        <dbReference type="ARBA" id="ARBA00011073"/>
    </source>
</evidence>
<dbReference type="AlphaFoldDB" id="A0AA51N6B9"/>
<dbReference type="GO" id="GO:0004252">
    <property type="term" value="F:serine-type endopeptidase activity"/>
    <property type="evidence" value="ECO:0007669"/>
    <property type="project" value="UniProtKB-UniRule"/>
</dbReference>
<evidence type="ECO:0000313" key="7">
    <source>
        <dbReference type="EMBL" id="WMN07077.1"/>
    </source>
</evidence>
<organism evidence="7 8">
    <name type="scientific">Marivirga arenosa</name>
    <dbReference type="NCBI Taxonomy" id="3059076"/>
    <lineage>
        <taxon>Bacteria</taxon>
        <taxon>Pseudomonadati</taxon>
        <taxon>Bacteroidota</taxon>
        <taxon>Cytophagia</taxon>
        <taxon>Cytophagales</taxon>
        <taxon>Marivirgaceae</taxon>
        <taxon>Marivirga</taxon>
    </lineage>
</organism>
<name>A0AA51N6B9_9BACT</name>
<evidence type="ECO:0000256" key="2">
    <source>
        <dbReference type="ARBA" id="ARBA00022670"/>
    </source>
</evidence>
<keyword evidence="3 5" id="KW-0378">Hydrolase</keyword>
<dbReference type="PANTHER" id="PTHR43806:SF67">
    <property type="entry name" value="EGF-LIKE DOMAIN-CONTAINING PROTEIN"/>
    <property type="match status" value="1"/>
</dbReference>
<dbReference type="PRINTS" id="PR00723">
    <property type="entry name" value="SUBTILISIN"/>
</dbReference>
<dbReference type="InterPro" id="IPR036852">
    <property type="entry name" value="Peptidase_S8/S53_dom_sf"/>
</dbReference>
<evidence type="ECO:0000256" key="5">
    <source>
        <dbReference type="PROSITE-ProRule" id="PRU01240"/>
    </source>
</evidence>
<dbReference type="InterPro" id="IPR015500">
    <property type="entry name" value="Peptidase_S8_subtilisin-rel"/>
</dbReference>
<dbReference type="RefSeq" id="WP_308357113.1">
    <property type="nucleotide sequence ID" value="NZ_CP129970.2"/>
</dbReference>
<evidence type="ECO:0000313" key="8">
    <source>
        <dbReference type="Proteomes" id="UP001244443"/>
    </source>
</evidence>
<reference evidence="7" key="1">
    <citation type="submission" date="2023-08" db="EMBL/GenBank/DDBJ databases">
        <title>Comparative genomics and taxonomic characterization of three novel marine species of genus Marivirga.</title>
        <authorList>
            <person name="Muhammad N."/>
            <person name="Kim S.-G."/>
        </authorList>
    </citation>
    <scope>NUCLEOTIDE SEQUENCE [LARGE SCALE GENOMIC DNA]</scope>
    <source>
        <strain evidence="7">ABR2-2</strain>
    </source>
</reference>
<dbReference type="Pfam" id="PF00082">
    <property type="entry name" value="Peptidase_S8"/>
    <property type="match status" value="1"/>
</dbReference>
<evidence type="ECO:0000259" key="6">
    <source>
        <dbReference type="Pfam" id="PF00082"/>
    </source>
</evidence>
<dbReference type="GO" id="GO:0006508">
    <property type="term" value="P:proteolysis"/>
    <property type="evidence" value="ECO:0007669"/>
    <property type="project" value="UniProtKB-KW"/>
</dbReference>
<dbReference type="SUPFAM" id="SSF52743">
    <property type="entry name" value="Subtilisin-like"/>
    <property type="match status" value="1"/>
</dbReference>
<keyword evidence="4 5" id="KW-0720">Serine protease</keyword>
<dbReference type="InterPro" id="IPR050131">
    <property type="entry name" value="Peptidase_S8_subtilisin-like"/>
</dbReference>
<dbReference type="PANTHER" id="PTHR43806">
    <property type="entry name" value="PEPTIDASE S8"/>
    <property type="match status" value="1"/>
</dbReference>
<feature type="domain" description="Peptidase S8/S53" evidence="6">
    <location>
        <begin position="132"/>
        <end position="401"/>
    </location>
</feature>
<feature type="active site" description="Charge relay system" evidence="5">
    <location>
        <position position="355"/>
    </location>
</feature>
<dbReference type="EMBL" id="CP129970">
    <property type="protein sequence ID" value="WMN07077.1"/>
    <property type="molecule type" value="Genomic_DNA"/>
</dbReference>
<feature type="active site" description="Charge relay system" evidence="5">
    <location>
        <position position="141"/>
    </location>
</feature>
<keyword evidence="2 5" id="KW-0645">Protease</keyword>
<dbReference type="InterPro" id="IPR023828">
    <property type="entry name" value="Peptidase_S8_Ser-AS"/>
</dbReference>
<dbReference type="Proteomes" id="UP001244443">
    <property type="component" value="Chromosome"/>
</dbReference>
<protein>
    <submittedName>
        <fullName evidence="7">S8 family serine peptidase</fullName>
    </submittedName>
</protein>
<dbReference type="Gene3D" id="3.40.50.200">
    <property type="entry name" value="Peptidase S8/S53 domain"/>
    <property type="match status" value="1"/>
</dbReference>
<comment type="similarity">
    <text evidence="1 5">Belongs to the peptidase S8 family.</text>
</comment>
<keyword evidence="8" id="KW-1185">Reference proteome</keyword>
<dbReference type="InterPro" id="IPR000209">
    <property type="entry name" value="Peptidase_S8/S53_dom"/>
</dbReference>
<gene>
    <name evidence="7" type="ORF">QYS48_27695</name>
</gene>
<evidence type="ECO:0000256" key="3">
    <source>
        <dbReference type="ARBA" id="ARBA00022801"/>
    </source>
</evidence>
<evidence type="ECO:0000256" key="4">
    <source>
        <dbReference type="ARBA" id="ARBA00022825"/>
    </source>
</evidence>
<sequence length="497" mass="56644">MLKQAFFKNIFLLIPLFLFSIEIFSQQKYWLEYNARLKDVPEIELENLKAELKNKYQEDISFHYESKWHPVISIETTHEIATELSDYEWINSITSQIELVPTSLISTNSSELSYALEQIQAHYLMDSMKLSGKGVNIGIIDGGFMDADKEPSLLHLVENDQIKFFKDFLLAGNNNPFYGKRLAQDDHGTQVLKMIAGSNDNTIIRYGMAKNASIYLARTDHGIRERRLEEDYWIEAIELFHEMDIKLVNSSLGYTDGYDKRKENHSVNEVNGKSSMITKTAQMAAEKGMLIVSAAGNDGHNKWKIISLPSDAKDVLTVGATRFDDWSRIYYSSVGPEKLEYVKPDVACFAANGTSFSAPVITGLAACIWEYDSTLSNYEVMEIIKNSAHLNEVPNNYLGYGVPNGKKIHKTLLKKGLYNLSSKLIKVEVSENDYTIQIPDGIKEIVIYHKSSDKNVKEELTVSIESEQKFLIIEKEADIKYSTIVAQDRWLTEIMWK</sequence>
<dbReference type="PROSITE" id="PS51892">
    <property type="entry name" value="SUBTILASE"/>
    <property type="match status" value="1"/>
</dbReference>